<feature type="transmembrane region" description="Helical" evidence="5">
    <location>
        <begin position="378"/>
        <end position="397"/>
    </location>
</feature>
<feature type="transmembrane region" description="Helical" evidence="5">
    <location>
        <begin position="767"/>
        <end position="788"/>
    </location>
</feature>
<evidence type="ECO:0000313" key="7">
    <source>
        <dbReference type="Proteomes" id="UP000317835"/>
    </source>
</evidence>
<dbReference type="Proteomes" id="UP000317835">
    <property type="component" value="Chromosome"/>
</dbReference>
<dbReference type="SUPFAM" id="SSF81324">
    <property type="entry name" value="Voltage-gated potassium channels"/>
    <property type="match status" value="1"/>
</dbReference>
<reference evidence="6 7" key="1">
    <citation type="submission" date="2019-02" db="EMBL/GenBank/DDBJ databases">
        <title>Deep-cultivation of Planctomycetes and their phenomic and genomic characterization uncovers novel biology.</title>
        <authorList>
            <person name="Wiegand S."/>
            <person name="Jogler M."/>
            <person name="Boedeker C."/>
            <person name="Pinto D."/>
            <person name="Vollmers J."/>
            <person name="Rivas-Marin E."/>
            <person name="Kohn T."/>
            <person name="Peeters S.H."/>
            <person name="Heuer A."/>
            <person name="Rast P."/>
            <person name="Oberbeckmann S."/>
            <person name="Bunk B."/>
            <person name="Jeske O."/>
            <person name="Meyerdierks A."/>
            <person name="Storesund J.E."/>
            <person name="Kallscheuer N."/>
            <person name="Luecker S."/>
            <person name="Lage O.M."/>
            <person name="Pohl T."/>
            <person name="Merkel B.J."/>
            <person name="Hornburger P."/>
            <person name="Mueller R.-W."/>
            <person name="Bruemmer F."/>
            <person name="Labrenz M."/>
            <person name="Spormann A.M."/>
            <person name="Op den Camp H."/>
            <person name="Overmann J."/>
            <person name="Amann R."/>
            <person name="Jetten M.S.M."/>
            <person name="Mascher T."/>
            <person name="Medema M.H."/>
            <person name="Devos D.P."/>
            <person name="Kaster A.-K."/>
            <person name="Ovreas L."/>
            <person name="Rohde M."/>
            <person name="Galperin M.Y."/>
            <person name="Jogler C."/>
        </authorList>
    </citation>
    <scope>NUCLEOTIDE SEQUENCE [LARGE SCALE GENOMIC DNA]</scope>
    <source>
        <strain evidence="6 7">ElP</strain>
    </source>
</reference>
<evidence type="ECO:0000313" key="6">
    <source>
        <dbReference type="EMBL" id="QDV36086.1"/>
    </source>
</evidence>
<feature type="transmembrane region" description="Helical" evidence="5">
    <location>
        <begin position="707"/>
        <end position="728"/>
    </location>
</feature>
<dbReference type="RefSeq" id="WP_145272113.1">
    <property type="nucleotide sequence ID" value="NZ_CP036426.1"/>
</dbReference>
<name>A0A518H5G3_9BACT</name>
<evidence type="ECO:0000256" key="1">
    <source>
        <dbReference type="ARBA" id="ARBA00004141"/>
    </source>
</evidence>
<dbReference type="OrthoDB" id="255982at2"/>
<feature type="transmembrane region" description="Helical" evidence="5">
    <location>
        <begin position="452"/>
        <end position="476"/>
    </location>
</feature>
<dbReference type="Gene3D" id="1.20.120.350">
    <property type="entry name" value="Voltage-gated potassium channels. Chain C"/>
    <property type="match status" value="1"/>
</dbReference>
<protein>
    <recommendedName>
        <fullName evidence="8">Ion transport domain-containing protein</fullName>
    </recommendedName>
</protein>
<dbReference type="InterPro" id="IPR027359">
    <property type="entry name" value="Volt_channel_dom_sf"/>
</dbReference>
<sequence>MSDPIEWQDSWLSRASELLGRDGDDAGRGALPRLLRLIHEGTRLRRRLDESDPDPLRPSHPEVDDLLERLQDEATARLSALDHAEPVDPKLVAITSRRLRSDQSYLGALLTRPGDDPVRKAALLDRFRRDLTWLSELVALVEGGVPTHPAVSARIELDRLKDAIQLDRSPGLGPRRVELSDRAEALRRSLLEARIGQILRRPIPDADPPELWARRFLLSRLQAEVEAQSPAGDGADSPRPPLAPALVERREALAASAADRLRDLPPEAASLGWDDLLAGARGESNEIVSLLEELEPRQAVLMLDHSREDMLRLGVDCEEAARRLADRGADRQAVGHLRRLSRRFRRMARTARNEWQEKQLSSRLEDRFGPKFPRAVDGLILVLILVLTAQIIVEVVLSNSGRLTPRLEAAFAWLDLAICSVFLADLGVKLSLVSGKLLYLRRHFLIDVLPSIPFGFLAFVLVAPSSAGTVGAIRMLRLPRLIRYIRLLRPAIRFARLFIFFFRFTDRLVRRYASVFNRNIILFEPKSDRDDETRNRHLLYLLRRHFERRAPEHFSRLDAEQRLALAELGLEDLGRRLAEIPSAEWSERVEDEVRDIPIEEVVERLIELTPEELVEQMGPAFVGSIDRYLQLFDVPVVRRLPAVRTVLEHRRKGPAEAGALAANYLGYAMQRALDVVYYFADLQATVSPPLFLDKLGRTIVNATRRPAFRLLTFGVAFAALYALVYLLVPASDASPTAPAGVEPRPIGLMHAFGLRLRSVLGWFADKLGLPVIVIGVVCFALMQVGSWFRRIANQAAEFCERVVEAQFASQTKSLKQLHRERDLRFLAERVTAPEIRLRTSDDLDGGGGATDPAGVLAVSTPLGRRRGDGEAAPDGDELGLRLDARIKAGESDFLHTLRLLYQDYLDGSPFHRNDTKASTQLLGNLALRNLSLSNLPYFLKGRKRLDRLDLSRAAASLFGGPYLWFDYITRMIVQETAKLLIDFNRHAVPLDRLACSPESVRARYRRWLSSRLGVPEGEIALPGPVGSFPDADRLSPARERAEAAEFFETVDFTAVDFLIADAERDEEIRARYGDAVVALLQNDREQNLRGAFRSLPLHRAPASQRTINVFHLYESFLAKGKLLVLPLRILWWAARGAVYVVARVSRVIREILHPTVAASPTEPEESYEAAVRKIHRMRKPAFMESLRLRAQFDVEYLGLPLPSVPISVGSDSLMEIDLDFIGASRHERVMADRFREGQRARIARFSRWLGEFGWDFDGIAAVLHQDLPHLVERRAEVLRALVTAWVADHDDVATLGTSIDAIRAVVSHGADPSGDPRRLPEGLPEAPGNGVPLWHAVRDVRRPIAELLDLPCVPRLDGEARARASRYLRKHRRALKGWTRILRGQGGADPVATLRARLAEVMLRTDLWSDQILTLRTVQTLTMLDLQHYTELVWTLGGFGRLDPSNPASELPFEDREEAEEALVGG</sequence>
<feature type="transmembrane region" description="Helical" evidence="5">
    <location>
        <begin position="409"/>
        <end position="432"/>
    </location>
</feature>
<evidence type="ECO:0000256" key="3">
    <source>
        <dbReference type="ARBA" id="ARBA00022989"/>
    </source>
</evidence>
<comment type="subcellular location">
    <subcellularLocation>
        <location evidence="1">Membrane</location>
        <topology evidence="1">Multi-pass membrane protein</topology>
    </subcellularLocation>
</comment>
<evidence type="ECO:0008006" key="8">
    <source>
        <dbReference type="Google" id="ProtNLM"/>
    </source>
</evidence>
<dbReference type="KEGG" id="tpla:ElP_39980"/>
<evidence type="ECO:0000256" key="2">
    <source>
        <dbReference type="ARBA" id="ARBA00022692"/>
    </source>
</evidence>
<dbReference type="EMBL" id="CP036426">
    <property type="protein sequence ID" value="QDV36086.1"/>
    <property type="molecule type" value="Genomic_DNA"/>
</dbReference>
<keyword evidence="3 5" id="KW-1133">Transmembrane helix</keyword>
<proteinExistence type="predicted"/>
<gene>
    <name evidence="6" type="ORF">ElP_39980</name>
</gene>
<keyword evidence="7" id="KW-1185">Reference proteome</keyword>
<accession>A0A518H5G3</accession>
<evidence type="ECO:0000256" key="5">
    <source>
        <dbReference type="SAM" id="Phobius"/>
    </source>
</evidence>
<evidence type="ECO:0000256" key="4">
    <source>
        <dbReference type="ARBA" id="ARBA00023136"/>
    </source>
</evidence>
<keyword evidence="4 5" id="KW-0472">Membrane</keyword>
<keyword evidence="2 5" id="KW-0812">Transmembrane</keyword>
<organism evidence="6 7">
    <name type="scientific">Tautonia plasticadhaerens</name>
    <dbReference type="NCBI Taxonomy" id="2527974"/>
    <lineage>
        <taxon>Bacteria</taxon>
        <taxon>Pseudomonadati</taxon>
        <taxon>Planctomycetota</taxon>
        <taxon>Planctomycetia</taxon>
        <taxon>Isosphaerales</taxon>
        <taxon>Isosphaeraceae</taxon>
        <taxon>Tautonia</taxon>
    </lineage>
</organism>
<dbReference type="GO" id="GO:0016020">
    <property type="term" value="C:membrane"/>
    <property type="evidence" value="ECO:0007669"/>
    <property type="project" value="UniProtKB-SubCell"/>
</dbReference>